<evidence type="ECO:0000313" key="3">
    <source>
        <dbReference type="EMBL" id="CAF1421674.1"/>
    </source>
</evidence>
<dbReference type="Pfam" id="PF00188">
    <property type="entry name" value="CAP"/>
    <property type="match status" value="1"/>
</dbReference>
<dbReference type="SUPFAM" id="SSF55797">
    <property type="entry name" value="PR-1-like"/>
    <property type="match status" value="1"/>
</dbReference>
<dbReference type="EMBL" id="CAJNOM010000410">
    <property type="protein sequence ID" value="CAF1421674.1"/>
    <property type="molecule type" value="Genomic_DNA"/>
</dbReference>
<dbReference type="PANTHER" id="PTHR43372:SF4">
    <property type="entry name" value="FATTY-ACID AMIDE HYDROLASE 2"/>
    <property type="match status" value="1"/>
</dbReference>
<dbReference type="PROSITE" id="PS01009">
    <property type="entry name" value="CRISP_1"/>
    <property type="match status" value="1"/>
</dbReference>
<protein>
    <recommendedName>
        <fullName evidence="1">SCP domain-containing protein</fullName>
    </recommendedName>
</protein>
<dbReference type="OrthoDB" id="6428749at2759"/>
<dbReference type="PANTHER" id="PTHR43372">
    <property type="entry name" value="FATTY-ACID AMIDE HYDROLASE"/>
    <property type="match status" value="1"/>
</dbReference>
<dbReference type="Proteomes" id="UP000663832">
    <property type="component" value="Unassembled WGS sequence"/>
</dbReference>
<dbReference type="SUPFAM" id="SSF75304">
    <property type="entry name" value="Amidase signature (AS) enzymes"/>
    <property type="match status" value="1"/>
</dbReference>
<dbReference type="Gene3D" id="3.90.1300.10">
    <property type="entry name" value="Amidase signature (AS) domain"/>
    <property type="match status" value="1"/>
</dbReference>
<gene>
    <name evidence="2" type="ORF">BJG266_LOCUS25926</name>
    <name evidence="3" type="ORF">QVE165_LOCUS38295</name>
</gene>
<accession>A0A814V3P2</accession>
<dbReference type="AlphaFoldDB" id="A0A814V3P2"/>
<comment type="caution">
    <text evidence="2">The sequence shown here is derived from an EMBL/GenBank/DDBJ whole genome shotgun (WGS) entry which is preliminary data.</text>
</comment>
<evidence type="ECO:0000313" key="4">
    <source>
        <dbReference type="Proteomes" id="UP000663832"/>
    </source>
</evidence>
<dbReference type="InterPro" id="IPR023631">
    <property type="entry name" value="Amidase_dom"/>
</dbReference>
<dbReference type="Gene3D" id="3.40.33.10">
    <property type="entry name" value="CAP"/>
    <property type="match status" value="1"/>
</dbReference>
<sequence>METSLASVIFVNGSTPTAHWYNEISLYNYSSPGFTSATGHFTQVAWSDSTQLGIGIALTSNNLIAYTVANYYPPGNILNQFATKVPPLCASTTTIGITSSAYFTIGGGQTLGSSSSTNTASTPTTVVAKRIRQRRITSYEVVRLYIDRIRSIQSYLNVYIDERFDRTLIKAQEIDRISDNEKYLSDQWREERPSFLGVPFTIKESMEFLGFCNLTKNAARKNVISTQTAKAVGNMLQSGAILLCNTNVSEGCMWFESRNSLYDATNNPYDLTRIIGGVVQVVPVVLF</sequence>
<keyword evidence="4" id="KW-1185">Reference proteome</keyword>
<dbReference type="GO" id="GO:0005576">
    <property type="term" value="C:extracellular region"/>
    <property type="evidence" value="ECO:0007669"/>
    <property type="project" value="InterPro"/>
</dbReference>
<dbReference type="EMBL" id="CAJNOI010000208">
    <property type="protein sequence ID" value="CAF1183858.1"/>
    <property type="molecule type" value="Genomic_DNA"/>
</dbReference>
<dbReference type="Proteomes" id="UP000663877">
    <property type="component" value="Unassembled WGS sequence"/>
</dbReference>
<dbReference type="InterPro" id="IPR018244">
    <property type="entry name" value="Allrgn_V5/Tpx1_CS"/>
</dbReference>
<reference evidence="2" key="1">
    <citation type="submission" date="2021-02" db="EMBL/GenBank/DDBJ databases">
        <authorList>
            <person name="Nowell W R."/>
        </authorList>
    </citation>
    <scope>NUCLEOTIDE SEQUENCE</scope>
</reference>
<evidence type="ECO:0000313" key="2">
    <source>
        <dbReference type="EMBL" id="CAF1183858.1"/>
    </source>
</evidence>
<dbReference type="Pfam" id="PF01425">
    <property type="entry name" value="Amidase"/>
    <property type="match status" value="1"/>
</dbReference>
<dbReference type="SMART" id="SM00198">
    <property type="entry name" value="SCP"/>
    <property type="match status" value="1"/>
</dbReference>
<evidence type="ECO:0000259" key="1">
    <source>
        <dbReference type="SMART" id="SM00198"/>
    </source>
</evidence>
<dbReference type="GO" id="GO:0012505">
    <property type="term" value="C:endomembrane system"/>
    <property type="evidence" value="ECO:0007669"/>
    <property type="project" value="TreeGrafter"/>
</dbReference>
<dbReference type="InterPro" id="IPR036928">
    <property type="entry name" value="AS_sf"/>
</dbReference>
<proteinExistence type="predicted"/>
<name>A0A814V3P2_9BILA</name>
<feature type="domain" description="SCP" evidence="1">
    <location>
        <begin position="6"/>
        <end position="79"/>
    </location>
</feature>
<organism evidence="2 5">
    <name type="scientific">Adineta steineri</name>
    <dbReference type="NCBI Taxonomy" id="433720"/>
    <lineage>
        <taxon>Eukaryota</taxon>
        <taxon>Metazoa</taxon>
        <taxon>Spiralia</taxon>
        <taxon>Gnathifera</taxon>
        <taxon>Rotifera</taxon>
        <taxon>Eurotatoria</taxon>
        <taxon>Bdelloidea</taxon>
        <taxon>Adinetida</taxon>
        <taxon>Adinetidae</taxon>
        <taxon>Adineta</taxon>
    </lineage>
</organism>
<dbReference type="InterPro" id="IPR001283">
    <property type="entry name" value="CRISP-related"/>
</dbReference>
<dbReference type="InterPro" id="IPR052739">
    <property type="entry name" value="FAAH2"/>
</dbReference>
<dbReference type="PRINTS" id="PR00837">
    <property type="entry name" value="V5TPXLIKE"/>
</dbReference>
<dbReference type="InterPro" id="IPR014044">
    <property type="entry name" value="CAP_dom"/>
</dbReference>
<dbReference type="InterPro" id="IPR035940">
    <property type="entry name" value="CAP_sf"/>
</dbReference>
<evidence type="ECO:0000313" key="5">
    <source>
        <dbReference type="Proteomes" id="UP000663877"/>
    </source>
</evidence>